<protein>
    <submittedName>
        <fullName evidence="2">Uncharacterized protein</fullName>
    </submittedName>
</protein>
<feature type="region of interest" description="Disordered" evidence="1">
    <location>
        <begin position="169"/>
        <end position="224"/>
    </location>
</feature>
<accession>A0A8J5XN07</accession>
<dbReference type="AlphaFoldDB" id="A0A8J5XN07"/>
<feature type="compositionally biased region" description="Acidic residues" evidence="1">
    <location>
        <begin position="290"/>
        <end position="302"/>
    </location>
</feature>
<sequence length="533" mass="55704">MDTTDELAALAPSSGAKGEGADAAAPVEIGARMGAAASAGEPAVALAHDLPPGATELLERLSEHEREMVLDELRGCTPAEQDKVLRQVSDILESGDDAGEHAAEHGGAADGSPAGSDRVPTEDELDELWAQVFDVVSAEDRATIEKALAGRSLAERYDLFLDVEQQLAAAEEEDGDGGDARVDANAAGDEDGGSGHGGGDDRGGNGASPARQRALSVDDATDERDVSALPFDELRERWARAFDRLSDTDQKALLGSIDKQDALGQTRLLLAVEEQLADPAFEHGASIFDGDGDDGYDDDDDGLAGGEERAAHMSDVHDTIRSMDLPELEAEFEACFEMLLERTEPSAEADEDASKLRAEWAGAQLDGKRELLFQMVFCLNNPNADTEQAAHDQAQNQHGGGAEGGAQLADDDDGDALEPREQRQQPHRPQKLGESAGVYRRGGAHDGRSTGGAGAGFGGGAGGIARGAKSGVAGAPPRARSTRLLRVLVPGVLVALCALVAYSRLLAPTSAYGAMPSATWREDFAAVHGEEDS</sequence>
<gene>
    <name evidence="2" type="ORF">KFE25_007923</name>
</gene>
<dbReference type="OrthoDB" id="10667625at2759"/>
<keyword evidence="3" id="KW-1185">Reference proteome</keyword>
<reference evidence="2" key="1">
    <citation type="submission" date="2021-05" db="EMBL/GenBank/DDBJ databases">
        <title>The genome of the haptophyte Pavlova lutheri (Diacronema luteri, Pavlovales) - a model for lipid biosynthesis in eukaryotic algae.</title>
        <authorList>
            <person name="Hulatt C.J."/>
            <person name="Posewitz M.C."/>
        </authorList>
    </citation>
    <scope>NUCLEOTIDE SEQUENCE</scope>
    <source>
        <strain evidence="2">NIVA-4/92</strain>
    </source>
</reference>
<feature type="region of interest" description="Disordered" evidence="1">
    <location>
        <begin position="285"/>
        <end position="305"/>
    </location>
</feature>
<feature type="region of interest" description="Disordered" evidence="1">
    <location>
        <begin position="387"/>
        <end position="455"/>
    </location>
</feature>
<proteinExistence type="predicted"/>
<evidence type="ECO:0000313" key="3">
    <source>
        <dbReference type="Proteomes" id="UP000751190"/>
    </source>
</evidence>
<organism evidence="2 3">
    <name type="scientific">Diacronema lutheri</name>
    <name type="common">Unicellular marine alga</name>
    <name type="synonym">Monochrysis lutheri</name>
    <dbReference type="NCBI Taxonomy" id="2081491"/>
    <lineage>
        <taxon>Eukaryota</taxon>
        <taxon>Haptista</taxon>
        <taxon>Haptophyta</taxon>
        <taxon>Pavlovophyceae</taxon>
        <taxon>Pavlovales</taxon>
        <taxon>Pavlovaceae</taxon>
        <taxon>Diacronema</taxon>
    </lineage>
</organism>
<dbReference type="EMBL" id="JAGTXO010000007">
    <property type="protein sequence ID" value="KAG8466544.1"/>
    <property type="molecule type" value="Genomic_DNA"/>
</dbReference>
<comment type="caution">
    <text evidence="2">The sequence shown here is derived from an EMBL/GenBank/DDBJ whole genome shotgun (WGS) entry which is preliminary data.</text>
</comment>
<dbReference type="Proteomes" id="UP000751190">
    <property type="component" value="Unassembled WGS sequence"/>
</dbReference>
<name>A0A8J5XN07_DIALT</name>
<evidence type="ECO:0000313" key="2">
    <source>
        <dbReference type="EMBL" id="KAG8466544.1"/>
    </source>
</evidence>
<feature type="region of interest" description="Disordered" evidence="1">
    <location>
        <begin position="88"/>
        <end position="125"/>
    </location>
</feature>
<evidence type="ECO:0000256" key="1">
    <source>
        <dbReference type="SAM" id="MobiDB-lite"/>
    </source>
</evidence>
<feature type="region of interest" description="Disordered" evidence="1">
    <location>
        <begin position="1"/>
        <end position="22"/>
    </location>
</feature>